<name>A0A8D8RBF5_9HEMI</name>
<sequence>MTVSSVFLSVANDIMYVLFCFRLVKLSSCRIPSKAHQIFISNLPILPGKTRLDLLTQEEYYSQNSIPPQKLKQKTKKKCLLILHCVTGFHQECCKINLPQQIPTIESVGIRHS</sequence>
<reference evidence="1" key="1">
    <citation type="submission" date="2021-05" db="EMBL/GenBank/DDBJ databases">
        <authorList>
            <person name="Alioto T."/>
            <person name="Alioto T."/>
            <person name="Gomez Garrido J."/>
        </authorList>
    </citation>
    <scope>NUCLEOTIDE SEQUENCE</scope>
</reference>
<organism evidence="1">
    <name type="scientific">Cacopsylla melanoneura</name>
    <dbReference type="NCBI Taxonomy" id="428564"/>
    <lineage>
        <taxon>Eukaryota</taxon>
        <taxon>Metazoa</taxon>
        <taxon>Ecdysozoa</taxon>
        <taxon>Arthropoda</taxon>
        <taxon>Hexapoda</taxon>
        <taxon>Insecta</taxon>
        <taxon>Pterygota</taxon>
        <taxon>Neoptera</taxon>
        <taxon>Paraneoptera</taxon>
        <taxon>Hemiptera</taxon>
        <taxon>Sternorrhyncha</taxon>
        <taxon>Psylloidea</taxon>
        <taxon>Psyllidae</taxon>
        <taxon>Psyllinae</taxon>
        <taxon>Cacopsylla</taxon>
    </lineage>
</organism>
<proteinExistence type="predicted"/>
<protein>
    <submittedName>
        <fullName evidence="1">Uncharacterized protein</fullName>
    </submittedName>
</protein>
<dbReference type="EMBL" id="HBUF01149360">
    <property type="protein sequence ID" value="CAG6647890.1"/>
    <property type="molecule type" value="Transcribed_RNA"/>
</dbReference>
<accession>A0A8D8RBF5</accession>
<dbReference type="AlphaFoldDB" id="A0A8D8RBF5"/>
<evidence type="ECO:0000313" key="1">
    <source>
        <dbReference type="EMBL" id="CAG6647890.1"/>
    </source>
</evidence>